<organism evidence="2 3">
    <name type="scientific">Syncephalis pseudoplumigaleata</name>
    <dbReference type="NCBI Taxonomy" id="1712513"/>
    <lineage>
        <taxon>Eukaryota</taxon>
        <taxon>Fungi</taxon>
        <taxon>Fungi incertae sedis</taxon>
        <taxon>Zoopagomycota</taxon>
        <taxon>Zoopagomycotina</taxon>
        <taxon>Zoopagomycetes</taxon>
        <taxon>Zoopagales</taxon>
        <taxon>Piptocephalidaceae</taxon>
        <taxon>Syncephalis</taxon>
    </lineage>
</organism>
<proteinExistence type="predicted"/>
<feature type="region of interest" description="Disordered" evidence="1">
    <location>
        <begin position="511"/>
        <end position="531"/>
    </location>
</feature>
<evidence type="ECO:0000313" key="2">
    <source>
        <dbReference type="EMBL" id="RKP25130.1"/>
    </source>
</evidence>
<dbReference type="InterPro" id="IPR019516">
    <property type="entry name" value="Glomulin/ALF4"/>
</dbReference>
<dbReference type="Proteomes" id="UP000278143">
    <property type="component" value="Unassembled WGS sequence"/>
</dbReference>
<dbReference type="GO" id="GO:0005737">
    <property type="term" value="C:cytoplasm"/>
    <property type="evidence" value="ECO:0007669"/>
    <property type="project" value="TreeGrafter"/>
</dbReference>
<accession>A0A4P9Z167</accession>
<evidence type="ECO:0000313" key="3">
    <source>
        <dbReference type="Proteomes" id="UP000278143"/>
    </source>
</evidence>
<dbReference type="AlphaFoldDB" id="A0A4P9Z167"/>
<dbReference type="InterPro" id="IPR035899">
    <property type="entry name" value="DBL_dom_sf"/>
</dbReference>
<dbReference type="PANTHER" id="PTHR15430">
    <property type="entry name" value="GLOMULIN"/>
    <property type="match status" value="1"/>
</dbReference>
<name>A0A4P9Z167_9FUNG</name>
<sequence>MPAVLRLLQRRLVDEPARDDQDGTGSTRYLAQVGWDLLHPLFPLATDAEHHGEETAQLAVMLLLSIAQYGNPREVYMSLADKPVLPRIKTTRLWQFVNELCSVLDTTLGLLDVLARWEERLPCSHRIVLVTLQLVQFIHANAQTQTQAEPYFLQDDSNYLRLLMATAIECRLDVRQLLMYRLYEHDPINNPPDVRRLKQLPVRGMLALLAYAGVMQQLTATADLALAALLPTLLHLGPNAFESHQCERRSLATIASTSSHAQIRFVAFRTLAMAVTVAGTTGEVRMLCNLLGHCPFPMMRAATVGLVREAVHRNMATTTASPFNSRQFWPVFGRMLFLTHEHTLPPSALECGHPAWKQELFMEHADFLIHVLNLYIYLLLRDRTAQKVGVVVVLCRRMHDVASNIVTLADTVLDSSMLAEEAQRARKASRPLCCYSPPNPIIDAPPKKMARTASRSEGAPKPEGERWRYLLMPPASTGLLYLGDHAAASDGSSIFRRRTAIDIARMSQALHARKSSPVPSRRPTHKESALSTAKPGLRPLLGKLARFQATFSGRLALLRKHYAQPLLSLAAKDAEESFELAQELSRQGVAPNHRETLPQRIQLSRSANKTIVELFAYLPQLAHEHSELSRAIEAAADESTRGRVDFDRITYQMKRIGNHYREFASGHLWALQNFENLVYSDDKAKEAIRVLEDRAACSDRDIRAMLFSMHIQWFWRFAEELSRLYRCTIQLSDLGAIRSIGACLDHCEDVAGHLWPLMERIADIQHAALLQHRIDGLVEPLVGPQQRLLHMALVDIRKTALVAMWKPLLMVILSDRIFFLRRKTLDTRFRIKYCIRFNHTSAKFIKFNGTTTYGLVFQSPRFHQITVRIGSKKMLREWEALAKSLPFPVQHDIDVLNEPIVMELGYGMCEGPRDIPL</sequence>
<keyword evidence="3" id="KW-1185">Reference proteome</keyword>
<gene>
    <name evidence="2" type="ORF">SYNPS1DRAFT_22864</name>
</gene>
<dbReference type="GO" id="GO:0055105">
    <property type="term" value="F:ubiquitin-protein transferase inhibitor activity"/>
    <property type="evidence" value="ECO:0007669"/>
    <property type="project" value="TreeGrafter"/>
</dbReference>
<protein>
    <submittedName>
        <fullName evidence="2">Uncharacterized protein</fullName>
    </submittedName>
</protein>
<dbReference type="Gene3D" id="1.20.900.10">
    <property type="entry name" value="Dbl homology (DH) domain"/>
    <property type="match status" value="1"/>
</dbReference>
<evidence type="ECO:0000256" key="1">
    <source>
        <dbReference type="SAM" id="MobiDB-lite"/>
    </source>
</evidence>
<reference evidence="3" key="1">
    <citation type="journal article" date="2018" name="Nat. Microbiol.">
        <title>Leveraging single-cell genomics to expand the fungal tree of life.</title>
        <authorList>
            <person name="Ahrendt S.R."/>
            <person name="Quandt C.A."/>
            <person name="Ciobanu D."/>
            <person name="Clum A."/>
            <person name="Salamov A."/>
            <person name="Andreopoulos B."/>
            <person name="Cheng J.F."/>
            <person name="Woyke T."/>
            <person name="Pelin A."/>
            <person name="Henrissat B."/>
            <person name="Reynolds N.K."/>
            <person name="Benny G.L."/>
            <person name="Smith M.E."/>
            <person name="James T.Y."/>
            <person name="Grigoriev I.V."/>
        </authorList>
    </citation>
    <scope>NUCLEOTIDE SEQUENCE [LARGE SCALE GENOMIC DNA]</scope>
    <source>
        <strain evidence="3">Benny S71-1</strain>
    </source>
</reference>
<dbReference type="EMBL" id="KZ989871">
    <property type="protein sequence ID" value="RKP25130.1"/>
    <property type="molecule type" value="Genomic_DNA"/>
</dbReference>
<dbReference type="PANTHER" id="PTHR15430:SF1">
    <property type="entry name" value="GLOMULIN"/>
    <property type="match status" value="1"/>
</dbReference>
<dbReference type="OrthoDB" id="5593121at2759"/>